<evidence type="ECO:0000313" key="1">
    <source>
        <dbReference type="EMBL" id="MDE4907526.1"/>
    </source>
</evidence>
<dbReference type="EMBL" id="JAKELO010000002">
    <property type="protein sequence ID" value="MDE4907526.1"/>
    <property type="molecule type" value="Genomic_DNA"/>
</dbReference>
<evidence type="ECO:0000313" key="2">
    <source>
        <dbReference type="Proteomes" id="UP001143747"/>
    </source>
</evidence>
<proteinExistence type="predicted"/>
<keyword evidence="2" id="KW-1185">Reference proteome</keyword>
<organism evidence="1 2">
    <name type="scientific">Methanogenium marinum</name>
    <dbReference type="NCBI Taxonomy" id="348610"/>
    <lineage>
        <taxon>Archaea</taxon>
        <taxon>Methanobacteriati</taxon>
        <taxon>Methanobacteriota</taxon>
        <taxon>Stenosarchaea group</taxon>
        <taxon>Methanomicrobia</taxon>
        <taxon>Methanomicrobiales</taxon>
        <taxon>Methanomicrobiaceae</taxon>
        <taxon>Methanogenium</taxon>
    </lineage>
</organism>
<comment type="caution">
    <text evidence="1">The sequence shown here is derived from an EMBL/GenBank/DDBJ whole genome shotgun (WGS) entry which is preliminary data.</text>
</comment>
<sequence>MHSNERNINDYTLLLNPSVNEIENLEDILNNLAKMGDKAKLEKYCLFSLSFELPYPHNIYSHSDGTVSIDVFEDKDRNALENPLKYEIGLIKDFKNDTI</sequence>
<dbReference type="Proteomes" id="UP001143747">
    <property type="component" value="Unassembled WGS sequence"/>
</dbReference>
<dbReference type="RefSeq" id="WP_274924176.1">
    <property type="nucleotide sequence ID" value="NZ_JAKELO010000002.1"/>
</dbReference>
<gene>
    <name evidence="1" type="ORF">L0665_02700</name>
</gene>
<dbReference type="AlphaFoldDB" id="A0A9Q4PWM5"/>
<protein>
    <submittedName>
        <fullName evidence="1">Uncharacterized protein</fullName>
    </submittedName>
</protein>
<reference evidence="1" key="1">
    <citation type="submission" date="2022-01" db="EMBL/GenBank/DDBJ databases">
        <title>Draft genome of Methanogenium marinum DSM 15558.</title>
        <authorList>
            <person name="Chen S.-C."/>
            <person name="You Y.-T."/>
        </authorList>
    </citation>
    <scope>NUCLEOTIDE SEQUENCE</scope>
    <source>
        <strain evidence="1">DSM 15558</strain>
    </source>
</reference>
<name>A0A9Q4PWM5_9EURY</name>
<accession>A0A9Q4PWM5</accession>